<keyword evidence="4" id="KW-1185">Reference proteome</keyword>
<protein>
    <submittedName>
        <fullName evidence="3">Uncharacterized protein</fullName>
    </submittedName>
</protein>
<dbReference type="SUPFAM" id="SSF53756">
    <property type="entry name" value="UDP-Glycosyltransferase/glycogen phosphorylase"/>
    <property type="match status" value="1"/>
</dbReference>
<accession>A0ABR0V4X7</accession>
<dbReference type="EMBL" id="JABTTQ020001665">
    <property type="protein sequence ID" value="KAK6129131.1"/>
    <property type="molecule type" value="Genomic_DNA"/>
</dbReference>
<dbReference type="PANTHER" id="PTHR48045">
    <property type="entry name" value="UDP-GLYCOSYLTRANSFERASE 72B1"/>
    <property type="match status" value="1"/>
</dbReference>
<evidence type="ECO:0000313" key="4">
    <source>
        <dbReference type="Proteomes" id="UP001318860"/>
    </source>
</evidence>
<sequence>MKEFTNATVRENVNFQSAQLREGMQEHVMKERTVQEYIIEFEELKSFMLERVNKVHSEEYFVESFISGLKPDIRQMLELLKPQSLMEAMQLAKIQENRIGGTTREYRQPNKPHIQSNSGLGRGVQTETGGIMKGRANYEKLPPLKKLTTEELETRRRKNLCFNCDEPFHLGHKCKKLFVIVCDEPTEAEEVELREENDTQEEYHISVNALVGQLAPDTIKVVGLSGKKQITILVDTGSTHSFLDPGTAKKLGCIIEFTTPMMLGGCDMVVGVDFLRLGPITFDFVNHKIQFQGPQGEVILEGVKKEVSLSMMSGKEFKRMVTKGRDMIYGCICFISEVEFQEVALGLELGNRPFLWVVRQDITSNVDYAYPKGFKDRVHKRGLMVSWAPQQQVLSHPSIACFISHCGWNSTIEGISNGVPFLCWPFLADQFANQTYICDEWKIGLGLSKDENGIIRKREIKDKLEHLLTDKSYKERALNLQDKIMDSIRGGSSHKNFNKFIEWIKDI</sequence>
<dbReference type="InterPro" id="IPR002213">
    <property type="entry name" value="UDP_glucos_trans"/>
</dbReference>
<feature type="region of interest" description="Disordered" evidence="2">
    <location>
        <begin position="103"/>
        <end position="123"/>
    </location>
</feature>
<evidence type="ECO:0000256" key="2">
    <source>
        <dbReference type="SAM" id="MobiDB-lite"/>
    </source>
</evidence>
<dbReference type="InterPro" id="IPR021109">
    <property type="entry name" value="Peptidase_aspartic_dom_sf"/>
</dbReference>
<keyword evidence="1" id="KW-0808">Transferase</keyword>
<dbReference type="CDD" id="cd03784">
    <property type="entry name" value="GT1_Gtf-like"/>
    <property type="match status" value="1"/>
</dbReference>
<proteinExistence type="predicted"/>
<dbReference type="Gene3D" id="3.40.50.2000">
    <property type="entry name" value="Glycogen Phosphorylase B"/>
    <property type="match status" value="2"/>
</dbReference>
<evidence type="ECO:0000256" key="1">
    <source>
        <dbReference type="ARBA" id="ARBA00022679"/>
    </source>
</evidence>
<gene>
    <name evidence="3" type="ORF">DH2020_037109</name>
</gene>
<dbReference type="CDD" id="cd00303">
    <property type="entry name" value="retropepsin_like"/>
    <property type="match status" value="1"/>
</dbReference>
<reference evidence="3 4" key="1">
    <citation type="journal article" date="2021" name="Comput. Struct. Biotechnol. J.">
        <title>De novo genome assembly of the potent medicinal plant Rehmannia glutinosa using nanopore technology.</title>
        <authorList>
            <person name="Ma L."/>
            <person name="Dong C."/>
            <person name="Song C."/>
            <person name="Wang X."/>
            <person name="Zheng X."/>
            <person name="Niu Y."/>
            <person name="Chen S."/>
            <person name="Feng W."/>
        </authorList>
    </citation>
    <scope>NUCLEOTIDE SEQUENCE [LARGE SCALE GENOMIC DNA]</scope>
    <source>
        <strain evidence="3">DH-2019</strain>
    </source>
</reference>
<dbReference type="PANTHER" id="PTHR48045:SF21">
    <property type="entry name" value="UDP-GLYCOSYLTRANSFERASE 83A1"/>
    <property type="match status" value="1"/>
</dbReference>
<dbReference type="SUPFAM" id="SSF50630">
    <property type="entry name" value="Acid proteases"/>
    <property type="match status" value="1"/>
</dbReference>
<comment type="caution">
    <text evidence="3">The sequence shown here is derived from an EMBL/GenBank/DDBJ whole genome shotgun (WGS) entry which is preliminary data.</text>
</comment>
<evidence type="ECO:0000313" key="3">
    <source>
        <dbReference type="EMBL" id="KAK6129131.1"/>
    </source>
</evidence>
<organism evidence="3 4">
    <name type="scientific">Rehmannia glutinosa</name>
    <name type="common">Chinese foxglove</name>
    <dbReference type="NCBI Taxonomy" id="99300"/>
    <lineage>
        <taxon>Eukaryota</taxon>
        <taxon>Viridiplantae</taxon>
        <taxon>Streptophyta</taxon>
        <taxon>Embryophyta</taxon>
        <taxon>Tracheophyta</taxon>
        <taxon>Spermatophyta</taxon>
        <taxon>Magnoliopsida</taxon>
        <taxon>eudicotyledons</taxon>
        <taxon>Gunneridae</taxon>
        <taxon>Pentapetalae</taxon>
        <taxon>asterids</taxon>
        <taxon>lamiids</taxon>
        <taxon>Lamiales</taxon>
        <taxon>Orobanchaceae</taxon>
        <taxon>Rehmannieae</taxon>
        <taxon>Rehmannia</taxon>
    </lineage>
</organism>
<dbReference type="Proteomes" id="UP001318860">
    <property type="component" value="Unassembled WGS sequence"/>
</dbReference>
<name>A0ABR0V4X7_REHGL</name>
<dbReference type="Pfam" id="PF00201">
    <property type="entry name" value="UDPGT"/>
    <property type="match status" value="1"/>
</dbReference>